<protein>
    <submittedName>
        <fullName evidence="1">Uncharacterized protein</fullName>
    </submittedName>
</protein>
<comment type="caution">
    <text evidence="1">The sequence shown here is derived from an EMBL/GenBank/DDBJ whole genome shotgun (WGS) entry which is preliminary data.</text>
</comment>
<evidence type="ECO:0000313" key="2">
    <source>
        <dbReference type="EMBL" id="CAF4271348.1"/>
    </source>
</evidence>
<dbReference type="EMBL" id="CAJOBC010080026">
    <property type="protein sequence ID" value="CAF4271348.1"/>
    <property type="molecule type" value="Genomic_DNA"/>
</dbReference>
<name>A0A815JF27_9BILA</name>
<reference evidence="1" key="1">
    <citation type="submission" date="2021-02" db="EMBL/GenBank/DDBJ databases">
        <authorList>
            <person name="Nowell W R."/>
        </authorList>
    </citation>
    <scope>NUCLEOTIDE SEQUENCE</scope>
</reference>
<dbReference type="Proteomes" id="UP000681722">
    <property type="component" value="Unassembled WGS sequence"/>
</dbReference>
<dbReference type="OrthoDB" id="413639at2759"/>
<dbReference type="Gene3D" id="1.20.190.10">
    <property type="entry name" value="Pesticidal crystal protein, N-terminal domain"/>
    <property type="match status" value="1"/>
</dbReference>
<dbReference type="GO" id="GO:0090729">
    <property type="term" value="F:toxin activity"/>
    <property type="evidence" value="ECO:0007669"/>
    <property type="project" value="InterPro"/>
</dbReference>
<dbReference type="EMBL" id="CAJNOQ010016317">
    <property type="protein sequence ID" value="CAF1378658.1"/>
    <property type="molecule type" value="Genomic_DNA"/>
</dbReference>
<dbReference type="InterPro" id="IPR036716">
    <property type="entry name" value="Pest_crys_N_sf"/>
</dbReference>
<dbReference type="CDD" id="cd00257">
    <property type="entry name" value="beta-trefoil_FSCN-like"/>
    <property type="match status" value="1"/>
</dbReference>
<accession>A0A815JF27</accession>
<keyword evidence="3" id="KW-1185">Reference proteome</keyword>
<organism evidence="1 3">
    <name type="scientific">Didymodactylos carnosus</name>
    <dbReference type="NCBI Taxonomy" id="1234261"/>
    <lineage>
        <taxon>Eukaryota</taxon>
        <taxon>Metazoa</taxon>
        <taxon>Spiralia</taxon>
        <taxon>Gnathifera</taxon>
        <taxon>Rotifera</taxon>
        <taxon>Eurotatoria</taxon>
        <taxon>Bdelloidea</taxon>
        <taxon>Philodinida</taxon>
        <taxon>Philodinidae</taxon>
        <taxon>Didymodactylos</taxon>
    </lineage>
</organism>
<dbReference type="AlphaFoldDB" id="A0A815JF27"/>
<dbReference type="SUPFAM" id="SSF56849">
    <property type="entry name" value="delta-Endotoxin (insectocide), N-terminal domain"/>
    <property type="match status" value="1"/>
</dbReference>
<gene>
    <name evidence="1" type="ORF">GPM918_LOCUS32220</name>
    <name evidence="2" type="ORF">SRO942_LOCUS32881</name>
</gene>
<proteinExistence type="predicted"/>
<dbReference type="Proteomes" id="UP000663829">
    <property type="component" value="Unassembled WGS sequence"/>
</dbReference>
<evidence type="ECO:0000313" key="1">
    <source>
        <dbReference type="EMBL" id="CAF1378658.1"/>
    </source>
</evidence>
<evidence type="ECO:0000313" key="3">
    <source>
        <dbReference type="Proteomes" id="UP000663829"/>
    </source>
</evidence>
<sequence length="414" mass="47857">MGSTPATTLNLKPIAVAIVEQIPVVGGFYSFILDQLWPDGRTNYWEEVKHEVMRAIGEAIDHERLRGVELQLQGIKGNIAEVASISNPSQRCEKVTTINSLIVHIRPHFMCDDNKLATFPYFLSLATLHIAILKSQFILRDTIDNRQLLIKYVREYVEYAHQIFPELVQHRLGKITGLEGPRRFDCARYFLEAHDRHTNNRVAAVHWHIEFPYHNGIPFEQIANQQLQAYREQVRLEATRFYTEMLSPIDYWRDLYIPPAMRLNNSHVALFSECHRRFVRIDSKGNANSGGPVTNRDSLPRDWTAERFVLHDLGFDDQRRPVIALHCLVHNRFLRANSNNVVDSSSPSSHVPDCWQFERLVVVHAGDAQIALFSHSHKQFIRMKPDGKMDLSGRCEVNGLADDWQWEKFSVVSW</sequence>